<protein>
    <submittedName>
        <fullName evidence="3">DNA-binding protein</fullName>
    </submittedName>
</protein>
<evidence type="ECO:0000313" key="3">
    <source>
        <dbReference type="EMBL" id="GII91837.1"/>
    </source>
</evidence>
<evidence type="ECO:0000313" key="4">
    <source>
        <dbReference type="Proteomes" id="UP000606172"/>
    </source>
</evidence>
<dbReference type="PIRSF" id="PIRSF002741">
    <property type="entry name" value="MppA"/>
    <property type="match status" value="1"/>
</dbReference>
<dbReference type="GO" id="GO:1904680">
    <property type="term" value="F:peptide transmembrane transporter activity"/>
    <property type="evidence" value="ECO:0007669"/>
    <property type="project" value="TreeGrafter"/>
</dbReference>
<keyword evidence="4" id="KW-1185">Reference proteome</keyword>
<dbReference type="AlphaFoldDB" id="A0A919RDR6"/>
<comment type="caution">
    <text evidence="3">The sequence shown here is derived from an EMBL/GenBank/DDBJ whole genome shotgun (WGS) entry which is preliminary data.</text>
</comment>
<evidence type="ECO:0000256" key="1">
    <source>
        <dbReference type="SAM" id="SignalP"/>
    </source>
</evidence>
<dbReference type="GO" id="GO:0042597">
    <property type="term" value="C:periplasmic space"/>
    <property type="evidence" value="ECO:0007669"/>
    <property type="project" value="UniProtKB-ARBA"/>
</dbReference>
<dbReference type="RefSeq" id="WP_204024084.1">
    <property type="nucleotide sequence ID" value="NZ_BOOW01000012.1"/>
</dbReference>
<dbReference type="Pfam" id="PF00496">
    <property type="entry name" value="SBP_bac_5"/>
    <property type="match status" value="1"/>
</dbReference>
<feature type="chain" id="PRO_5039014498" evidence="1">
    <location>
        <begin position="24"/>
        <end position="544"/>
    </location>
</feature>
<feature type="signal peptide" evidence="1">
    <location>
        <begin position="1"/>
        <end position="23"/>
    </location>
</feature>
<proteinExistence type="predicted"/>
<dbReference type="EMBL" id="BOOW01000012">
    <property type="protein sequence ID" value="GII91837.1"/>
    <property type="molecule type" value="Genomic_DNA"/>
</dbReference>
<dbReference type="GO" id="GO:0043190">
    <property type="term" value="C:ATP-binding cassette (ABC) transporter complex"/>
    <property type="evidence" value="ECO:0007669"/>
    <property type="project" value="InterPro"/>
</dbReference>
<dbReference type="PANTHER" id="PTHR30290">
    <property type="entry name" value="PERIPLASMIC BINDING COMPONENT OF ABC TRANSPORTER"/>
    <property type="match status" value="1"/>
</dbReference>
<keyword evidence="1" id="KW-0732">Signal</keyword>
<dbReference type="Gene3D" id="3.10.105.10">
    <property type="entry name" value="Dipeptide-binding Protein, Domain 3"/>
    <property type="match status" value="1"/>
</dbReference>
<dbReference type="InterPro" id="IPR000914">
    <property type="entry name" value="SBP_5_dom"/>
</dbReference>
<keyword evidence="3" id="KW-0238">DNA-binding</keyword>
<accession>A0A919RDR6</accession>
<evidence type="ECO:0000259" key="2">
    <source>
        <dbReference type="Pfam" id="PF00496"/>
    </source>
</evidence>
<feature type="domain" description="Solute-binding protein family 5" evidence="2">
    <location>
        <begin position="87"/>
        <end position="457"/>
    </location>
</feature>
<dbReference type="SUPFAM" id="SSF53850">
    <property type="entry name" value="Periplasmic binding protein-like II"/>
    <property type="match status" value="1"/>
</dbReference>
<dbReference type="GO" id="GO:0003677">
    <property type="term" value="F:DNA binding"/>
    <property type="evidence" value="ECO:0007669"/>
    <property type="project" value="UniProtKB-KW"/>
</dbReference>
<dbReference type="InterPro" id="IPR039424">
    <property type="entry name" value="SBP_5"/>
</dbReference>
<organism evidence="3 4">
    <name type="scientific">Sinosporangium siamense</name>
    <dbReference type="NCBI Taxonomy" id="1367973"/>
    <lineage>
        <taxon>Bacteria</taxon>
        <taxon>Bacillati</taxon>
        <taxon>Actinomycetota</taxon>
        <taxon>Actinomycetes</taxon>
        <taxon>Streptosporangiales</taxon>
        <taxon>Streptosporangiaceae</taxon>
        <taxon>Sinosporangium</taxon>
    </lineage>
</organism>
<reference evidence="3" key="1">
    <citation type="submission" date="2021-01" db="EMBL/GenBank/DDBJ databases">
        <title>Whole genome shotgun sequence of Sinosporangium siamense NBRC 109515.</title>
        <authorList>
            <person name="Komaki H."/>
            <person name="Tamura T."/>
        </authorList>
    </citation>
    <scope>NUCLEOTIDE SEQUENCE</scope>
    <source>
        <strain evidence="3">NBRC 109515</strain>
    </source>
</reference>
<dbReference type="PROSITE" id="PS51257">
    <property type="entry name" value="PROKAR_LIPOPROTEIN"/>
    <property type="match status" value="1"/>
</dbReference>
<dbReference type="GO" id="GO:0015833">
    <property type="term" value="P:peptide transport"/>
    <property type="evidence" value="ECO:0007669"/>
    <property type="project" value="TreeGrafter"/>
</dbReference>
<name>A0A919RDR6_9ACTN</name>
<gene>
    <name evidence="3" type="ORF">Ssi02_20680</name>
</gene>
<dbReference type="CDD" id="cd00995">
    <property type="entry name" value="PBP2_NikA_DppA_OppA_like"/>
    <property type="match status" value="1"/>
</dbReference>
<sequence>MYRRTPRSIAAAGLLALTLAACGGNTAPVQNQGAPGQKTAGTAASVTISISSDESTLTPFTNQTGYPGDNLVNLIFDSLVTVQGDGIKPLLAKEVQTTDNKVYTLPLRSGVTWHDGKPFTAEDVLFSVDYYREHMEGDSAIDVRPIEKVSAEGDTVTMTLKAPDPEFPRRLLADMAMLPKHLWESVTKVKEAGTDKAVGTGPFKLTTYDPSRGYTLTANAAYAMGKPKVQTVKVVVIPEEATQFAALRTGEVHMSTRLVPPQQLQSFKQQPNIGIVEGTEFASTLLAFNTGRAPFDKAEVRRALAKAIDVNDLVKTVLLGQGTPGNPGFIHAKSPIKADELPPLFDPEGAKRDLDALGAAPGADGIRVLSGKPMSYELLVQSSSTDRLRAAELIRDMLKNVGVAVKITSLDSDSLDAKVWPDYDVAQGRNYDMSMWGWSAPTMLSSGMIAQLVASDHKDGPLNVVGFKNDAVDAVVKTLTSAPTMEERSEAAKQLQKLLAEQVPFLTLYYRNGTYAFRKDTYDGWAWQDGAAALNKFSLVDMAL</sequence>
<dbReference type="InterPro" id="IPR030678">
    <property type="entry name" value="Peptide/Ni-bd"/>
</dbReference>
<dbReference type="Gene3D" id="3.40.190.10">
    <property type="entry name" value="Periplasmic binding protein-like II"/>
    <property type="match status" value="1"/>
</dbReference>
<dbReference type="Proteomes" id="UP000606172">
    <property type="component" value="Unassembled WGS sequence"/>
</dbReference>